<dbReference type="GO" id="GO:0097503">
    <property type="term" value="P:sialylation"/>
    <property type="evidence" value="ECO:0007669"/>
    <property type="project" value="TreeGrafter"/>
</dbReference>
<dbReference type="GO" id="GO:0003836">
    <property type="term" value="F:beta-galactoside (CMP) alpha-2,3-sialyltransferase activity"/>
    <property type="evidence" value="ECO:0007669"/>
    <property type="project" value="TreeGrafter"/>
</dbReference>
<dbReference type="OrthoDB" id="9748577at2759"/>
<dbReference type="PANTHER" id="PTHR46032">
    <property type="entry name" value="ALPHA-2,3-SIALYLTRANSFERASE ST3GAL I ISOFORM X1"/>
    <property type="match status" value="1"/>
</dbReference>
<dbReference type="InterPro" id="IPR038578">
    <property type="entry name" value="GT29-like_sf"/>
</dbReference>
<keyword evidence="1" id="KW-1185">Reference proteome</keyword>
<dbReference type="GO" id="GO:0016020">
    <property type="term" value="C:membrane"/>
    <property type="evidence" value="ECO:0007669"/>
    <property type="project" value="TreeGrafter"/>
</dbReference>
<gene>
    <name evidence="2" type="primary">CUNH20orf173</name>
</gene>
<evidence type="ECO:0000313" key="1">
    <source>
        <dbReference type="Proteomes" id="UP001108280"/>
    </source>
</evidence>
<accession>A0A9J7H507</accession>
<dbReference type="AlphaFoldDB" id="A0A9J7H507"/>
<dbReference type="Proteomes" id="UP001108280">
    <property type="component" value="Chromosome 6"/>
</dbReference>
<dbReference type="RefSeq" id="XP_035310916.1">
    <property type="nucleotide sequence ID" value="XM_035455025.1"/>
</dbReference>
<evidence type="ECO:0000313" key="2">
    <source>
        <dbReference type="RefSeq" id="XP_035302983.1"/>
    </source>
</evidence>
<reference evidence="1" key="1">
    <citation type="journal article" date="2018" name="Biotechnol. Bioeng.">
        <title>A reference genome of the Chinese hamster based on a hybrid assembly strategy.</title>
        <authorList>
            <person name="Rupp O."/>
            <person name="MacDonald M.L."/>
            <person name="Li S."/>
            <person name="Dhiman H."/>
            <person name="Polson S."/>
            <person name="Griep S."/>
            <person name="Heffner K."/>
            <person name="Hernandez I."/>
            <person name="Brinkrolf K."/>
            <person name="Jadhav V."/>
            <person name="Samoudi M."/>
            <person name="Hao H."/>
            <person name="Kingham B."/>
            <person name="Goesmann A."/>
            <person name="Betenbaugh M.J."/>
            <person name="Lewis N.E."/>
            <person name="Borth N."/>
            <person name="Lee K.H."/>
        </authorList>
    </citation>
    <scope>NUCLEOTIDE SEQUENCE [LARGE SCALE GENOMIC DNA]</scope>
    <source>
        <strain evidence="1">17A/GY</strain>
    </source>
</reference>
<dbReference type="CTD" id="112471029"/>
<name>A0A9J7H507_CRIGR</name>
<protein>
    <submittedName>
        <fullName evidence="2">Uncharacterized protein C20orf173 homolog isoform X1</fullName>
    </submittedName>
</protein>
<proteinExistence type="predicted"/>
<dbReference type="Gene3D" id="3.90.1480.20">
    <property type="entry name" value="Glycosyl transferase family 29"/>
    <property type="match status" value="1"/>
</dbReference>
<sequence length="245" mass="28105">MSFQVETPVCCLPHDLVHGPDMESCWVSWGLVLLLMAPYLDWTHGSAPQQEWTYMVPQHCNWLCFRSGESGCLSRTPNCSTCHHTAGEWNWFEAYYEKTMGYLRRTKGLWWLGMNSVSKLEKTWKELSEVIPRPLLYHFDFPCVPCAMLGNSGLSNTNQFYMAFRMSQDTTHGSEAVLRSQTTGPLICPKNASHQGSWRQQWLLELVEMAPRVTRPPFLDLDQNSRVYGPITIIRPEPPGPVCMD</sequence>
<reference evidence="2" key="3">
    <citation type="submission" date="2025-08" db="UniProtKB">
        <authorList>
            <consortium name="RefSeq"/>
        </authorList>
    </citation>
    <scope>IDENTIFICATION</scope>
    <source>
        <strain evidence="2">17A/GY</strain>
        <tissue evidence="2">Liver</tissue>
    </source>
</reference>
<reference evidence="1" key="2">
    <citation type="journal article" date="2020" name="Biotechnol. Bioeng.">
        <title>Chromosome-scale scaffolds for the Chinese hamster reference genome assembly to facilitate the study of the CHO epigenome.</title>
        <authorList>
            <person name="Hilliard W."/>
            <person name="MacDonald M."/>
            <person name="Lee K.H."/>
        </authorList>
    </citation>
    <scope>NUCLEOTIDE SEQUENCE [LARGE SCALE GENOMIC DNA]</scope>
    <source>
        <strain evidence="1">17A/GY</strain>
    </source>
</reference>
<dbReference type="InterPro" id="IPR051757">
    <property type="entry name" value="Beta-gal_alpha2-3_sialyltrans"/>
</dbReference>
<dbReference type="PANTHER" id="PTHR46032:SF7">
    <property type="entry name" value="RIKEN CDNA 6430550D23 GENE"/>
    <property type="match status" value="1"/>
</dbReference>
<dbReference type="RefSeq" id="XP_035302983.1">
    <property type="nucleotide sequence ID" value="XM_035447092.1"/>
</dbReference>
<dbReference type="GeneID" id="100762617"/>
<organism evidence="1 2">
    <name type="scientific">Cricetulus griseus</name>
    <name type="common">Chinese hamster</name>
    <name type="synonym">Cricetulus barabensis griseus</name>
    <dbReference type="NCBI Taxonomy" id="10029"/>
    <lineage>
        <taxon>Eukaryota</taxon>
        <taxon>Metazoa</taxon>
        <taxon>Chordata</taxon>
        <taxon>Craniata</taxon>
        <taxon>Vertebrata</taxon>
        <taxon>Euteleostomi</taxon>
        <taxon>Mammalia</taxon>
        <taxon>Eutheria</taxon>
        <taxon>Euarchontoglires</taxon>
        <taxon>Glires</taxon>
        <taxon>Rodentia</taxon>
        <taxon>Myomorpha</taxon>
        <taxon>Muroidea</taxon>
        <taxon>Cricetidae</taxon>
        <taxon>Cricetinae</taxon>
        <taxon>Cricetulus</taxon>
    </lineage>
</organism>